<dbReference type="PANTHER" id="PTHR30319">
    <property type="entry name" value="PHENYLACETIC ACID REGULATOR-RELATED TRANSCRIPTIONAL REPRESSOR"/>
    <property type="match status" value="1"/>
</dbReference>
<protein>
    <submittedName>
        <fullName evidence="2">PaaX family transcriptional regulator C-terminal domain-containing protein</fullName>
    </submittedName>
</protein>
<keyword evidence="3" id="KW-1185">Reference proteome</keyword>
<dbReference type="Proteomes" id="UP001500390">
    <property type="component" value="Unassembled WGS sequence"/>
</dbReference>
<dbReference type="Gene3D" id="3.30.70.2650">
    <property type="match status" value="1"/>
</dbReference>
<dbReference type="InterPro" id="IPR036388">
    <property type="entry name" value="WH-like_DNA-bd_sf"/>
</dbReference>
<reference evidence="3" key="1">
    <citation type="journal article" date="2019" name="Int. J. Syst. Evol. Microbiol.">
        <title>The Global Catalogue of Microorganisms (GCM) 10K type strain sequencing project: providing services to taxonomists for standard genome sequencing and annotation.</title>
        <authorList>
            <consortium name="The Broad Institute Genomics Platform"/>
            <consortium name="The Broad Institute Genome Sequencing Center for Infectious Disease"/>
            <person name="Wu L."/>
            <person name="Ma J."/>
        </authorList>
    </citation>
    <scope>NUCLEOTIDE SEQUENCE [LARGE SCALE GENOMIC DNA]</scope>
    <source>
        <strain evidence="3">JCM 17738</strain>
    </source>
</reference>
<dbReference type="PANTHER" id="PTHR30319:SF1">
    <property type="entry name" value="TRANSCRIPTIONAL REPRESSOR PAAX"/>
    <property type="match status" value="1"/>
</dbReference>
<dbReference type="EMBL" id="BAABFX010000020">
    <property type="protein sequence ID" value="GAA4391975.1"/>
    <property type="molecule type" value="Genomic_DNA"/>
</dbReference>
<organism evidence="2 3">
    <name type="scientific">Ornithinibacter aureus</name>
    <dbReference type="NCBI Taxonomy" id="622664"/>
    <lineage>
        <taxon>Bacteria</taxon>
        <taxon>Bacillati</taxon>
        <taxon>Actinomycetota</taxon>
        <taxon>Actinomycetes</taxon>
        <taxon>Micrococcales</taxon>
        <taxon>Intrasporangiaceae</taxon>
        <taxon>Ornithinibacter</taxon>
    </lineage>
</organism>
<evidence type="ECO:0000313" key="2">
    <source>
        <dbReference type="EMBL" id="GAA4391975.1"/>
    </source>
</evidence>
<evidence type="ECO:0000313" key="3">
    <source>
        <dbReference type="Proteomes" id="UP001500390"/>
    </source>
</evidence>
<accession>A0ABP8JJS2</accession>
<dbReference type="InterPro" id="IPR048846">
    <property type="entry name" value="PaaX-like_central"/>
</dbReference>
<evidence type="ECO:0000259" key="1">
    <source>
        <dbReference type="Pfam" id="PF20803"/>
    </source>
</evidence>
<name>A0ABP8JJS2_9MICO</name>
<feature type="domain" description="Transcriptional repressor PaaX-like central Cas2-like" evidence="1">
    <location>
        <begin position="80"/>
        <end position="134"/>
    </location>
</feature>
<proteinExistence type="predicted"/>
<dbReference type="Gene3D" id="1.10.10.10">
    <property type="entry name" value="Winged helix-like DNA-binding domain superfamily/Winged helix DNA-binding domain"/>
    <property type="match status" value="1"/>
</dbReference>
<comment type="caution">
    <text evidence="2">The sequence shown here is derived from an EMBL/GenBank/DDBJ whole genome shotgun (WGS) entry which is preliminary data.</text>
</comment>
<sequence length="263" mass="27665">MIGAVPYIFGVCRASALPGPVLVALLGDLGLTQSAAKALVHRVAGYGLLDLTRHGRVGVYRLAGQLRANFEQLRGAGASADWDGRFHVLVYDVPESRRALREAFLSAAARFGYRQLRPGVVVALRDASAGLGDLLSAAAAVTGWLDVDASASTRLIEHAWDLPALAGRYGDVISRLDAIKTAEADPLVAFRSLYEASSEAYQLLGEEGSLPRVALPEDWPAGRLGEALGRVLALLGPAATGHADAVINASRHAALAERDPGWG</sequence>
<gene>
    <name evidence="2" type="ORF">GCM10023153_10500</name>
</gene>
<dbReference type="Pfam" id="PF20803">
    <property type="entry name" value="PaaX_M"/>
    <property type="match status" value="1"/>
</dbReference>
<dbReference type="RefSeq" id="WP_159903054.1">
    <property type="nucleotide sequence ID" value="NZ_BAABFX010000020.1"/>
</dbReference>